<evidence type="ECO:0000313" key="8">
    <source>
        <dbReference type="Proteomes" id="UP001597302"/>
    </source>
</evidence>
<proteinExistence type="predicted"/>
<evidence type="ECO:0000256" key="3">
    <source>
        <dbReference type="ARBA" id="ARBA00022676"/>
    </source>
</evidence>
<reference evidence="8" key="1">
    <citation type="journal article" date="2019" name="Int. J. Syst. Evol. Microbiol.">
        <title>The Global Catalogue of Microorganisms (GCM) 10K type strain sequencing project: providing services to taxonomists for standard genome sequencing and annotation.</title>
        <authorList>
            <consortium name="The Broad Institute Genomics Platform"/>
            <consortium name="The Broad Institute Genome Sequencing Center for Infectious Disease"/>
            <person name="Wu L."/>
            <person name="Ma J."/>
        </authorList>
    </citation>
    <scope>NUCLEOTIDE SEQUENCE [LARGE SCALE GENOMIC DNA]</scope>
    <source>
        <strain evidence="8">CCM 8875</strain>
    </source>
</reference>
<keyword evidence="4 7" id="KW-0808">Transferase</keyword>
<dbReference type="InterPro" id="IPR001173">
    <property type="entry name" value="Glyco_trans_2-like"/>
</dbReference>
<dbReference type="InterPro" id="IPR029044">
    <property type="entry name" value="Nucleotide-diphossugar_trans"/>
</dbReference>
<dbReference type="Gene3D" id="3.90.550.10">
    <property type="entry name" value="Spore Coat Polysaccharide Biosynthesis Protein SpsA, Chain A"/>
    <property type="match status" value="1"/>
</dbReference>
<comment type="caution">
    <text evidence="7">The sequence shown here is derived from an EMBL/GenBank/DDBJ whole genome shotgun (WGS) entry which is preliminary data.</text>
</comment>
<evidence type="ECO:0000256" key="4">
    <source>
        <dbReference type="ARBA" id="ARBA00022679"/>
    </source>
</evidence>
<accession>A0ABW4DUB7</accession>
<gene>
    <name evidence="7" type="ORF">ACFQ5P_08080</name>
</gene>
<dbReference type="EC" id="2.4.-.-" evidence="7"/>
<dbReference type="Pfam" id="PF00535">
    <property type="entry name" value="Glycos_transf_2"/>
    <property type="match status" value="1"/>
</dbReference>
<keyword evidence="2" id="KW-1003">Cell membrane</keyword>
<dbReference type="PANTHER" id="PTHR43646:SF2">
    <property type="entry name" value="GLYCOSYLTRANSFERASE 2-LIKE DOMAIN-CONTAINING PROTEIN"/>
    <property type="match status" value="1"/>
</dbReference>
<sequence>MTLSAIRLSVILPAHQEQDHIGACLQALADQTGADDVAKEVIVIANGCRDATADRARALTGALTDAGWQLTVIELPTGGKTGALNRGDQAAAGDLRLYLDADIVVGPGMIAAICAALDGPGARYAGARLVVPRPASRVSAAYARFWQRLPFVADGVTGAGLFGVNAEGRARWDRFPQIISDDGFVRLQFAPHERVRVDVPYHWPISEGLATLIRVRRRQDAGTAELGRLYPHLVDNAAGDRPSGRFALRMGLSDPVGFAAYAAVSLAVRLRPPSQDWERSR</sequence>
<dbReference type="RefSeq" id="WP_131578177.1">
    <property type="nucleotide sequence ID" value="NZ_CBCSAJ010000019.1"/>
</dbReference>
<organism evidence="7 8">
    <name type="scientific">Paracoccus nototheniae</name>
    <dbReference type="NCBI Taxonomy" id="2489002"/>
    <lineage>
        <taxon>Bacteria</taxon>
        <taxon>Pseudomonadati</taxon>
        <taxon>Pseudomonadota</taxon>
        <taxon>Alphaproteobacteria</taxon>
        <taxon>Rhodobacterales</taxon>
        <taxon>Paracoccaceae</taxon>
        <taxon>Paracoccus</taxon>
    </lineage>
</organism>
<keyword evidence="8" id="KW-1185">Reference proteome</keyword>
<protein>
    <submittedName>
        <fullName evidence="7">Glycosyltransferase</fullName>
        <ecNumber evidence="7">2.4.-.-</ecNumber>
    </submittedName>
</protein>
<dbReference type="GO" id="GO:0016757">
    <property type="term" value="F:glycosyltransferase activity"/>
    <property type="evidence" value="ECO:0007669"/>
    <property type="project" value="UniProtKB-KW"/>
</dbReference>
<comment type="subcellular location">
    <subcellularLocation>
        <location evidence="1">Cell membrane</location>
    </subcellularLocation>
</comment>
<dbReference type="SUPFAM" id="SSF53448">
    <property type="entry name" value="Nucleotide-diphospho-sugar transferases"/>
    <property type="match status" value="1"/>
</dbReference>
<keyword evidence="3 7" id="KW-0328">Glycosyltransferase</keyword>
<evidence type="ECO:0000259" key="6">
    <source>
        <dbReference type="Pfam" id="PF00535"/>
    </source>
</evidence>
<dbReference type="EMBL" id="JBHTOQ010000018">
    <property type="protein sequence ID" value="MFD1481250.1"/>
    <property type="molecule type" value="Genomic_DNA"/>
</dbReference>
<name>A0ABW4DUB7_9RHOB</name>
<evidence type="ECO:0000313" key="7">
    <source>
        <dbReference type="EMBL" id="MFD1481250.1"/>
    </source>
</evidence>
<feature type="domain" description="Glycosyltransferase 2-like" evidence="6">
    <location>
        <begin position="9"/>
        <end position="133"/>
    </location>
</feature>
<keyword evidence="5" id="KW-0472">Membrane</keyword>
<evidence type="ECO:0000256" key="2">
    <source>
        <dbReference type="ARBA" id="ARBA00022475"/>
    </source>
</evidence>
<dbReference type="Proteomes" id="UP001597302">
    <property type="component" value="Unassembled WGS sequence"/>
</dbReference>
<dbReference type="PANTHER" id="PTHR43646">
    <property type="entry name" value="GLYCOSYLTRANSFERASE"/>
    <property type="match status" value="1"/>
</dbReference>
<evidence type="ECO:0000256" key="5">
    <source>
        <dbReference type="ARBA" id="ARBA00023136"/>
    </source>
</evidence>
<evidence type="ECO:0000256" key="1">
    <source>
        <dbReference type="ARBA" id="ARBA00004236"/>
    </source>
</evidence>